<protein>
    <submittedName>
        <fullName evidence="2">Uncharacterized protein</fullName>
    </submittedName>
</protein>
<feature type="compositionally biased region" description="Pro residues" evidence="1">
    <location>
        <begin position="46"/>
        <end position="66"/>
    </location>
</feature>
<reference evidence="2 3" key="1">
    <citation type="submission" date="2024-01" db="EMBL/GenBank/DDBJ databases">
        <title>Genome assemblies of Stephania.</title>
        <authorList>
            <person name="Yang L."/>
        </authorList>
    </citation>
    <scope>NUCLEOTIDE SEQUENCE [LARGE SCALE GENOMIC DNA]</scope>
    <source>
        <strain evidence="2">YNDBR</strain>
        <tissue evidence="2">Leaf</tissue>
    </source>
</reference>
<comment type="caution">
    <text evidence="2">The sequence shown here is derived from an EMBL/GenBank/DDBJ whole genome shotgun (WGS) entry which is preliminary data.</text>
</comment>
<accession>A0AAP0PJ47</accession>
<evidence type="ECO:0000256" key="1">
    <source>
        <dbReference type="SAM" id="MobiDB-lite"/>
    </source>
</evidence>
<feature type="region of interest" description="Disordered" evidence="1">
    <location>
        <begin position="37"/>
        <end position="66"/>
    </location>
</feature>
<keyword evidence="3" id="KW-1185">Reference proteome</keyword>
<proteinExistence type="predicted"/>
<organism evidence="2 3">
    <name type="scientific">Stephania yunnanensis</name>
    <dbReference type="NCBI Taxonomy" id="152371"/>
    <lineage>
        <taxon>Eukaryota</taxon>
        <taxon>Viridiplantae</taxon>
        <taxon>Streptophyta</taxon>
        <taxon>Embryophyta</taxon>
        <taxon>Tracheophyta</taxon>
        <taxon>Spermatophyta</taxon>
        <taxon>Magnoliopsida</taxon>
        <taxon>Ranunculales</taxon>
        <taxon>Menispermaceae</taxon>
        <taxon>Menispermoideae</taxon>
        <taxon>Cissampelideae</taxon>
        <taxon>Stephania</taxon>
    </lineage>
</organism>
<evidence type="ECO:0000313" key="2">
    <source>
        <dbReference type="EMBL" id="KAK9143215.1"/>
    </source>
</evidence>
<evidence type="ECO:0000313" key="3">
    <source>
        <dbReference type="Proteomes" id="UP001420932"/>
    </source>
</evidence>
<dbReference type="AlphaFoldDB" id="A0AAP0PJ47"/>
<dbReference type="Proteomes" id="UP001420932">
    <property type="component" value="Unassembled WGS sequence"/>
</dbReference>
<dbReference type="EMBL" id="JBBNAF010000005">
    <property type="protein sequence ID" value="KAK9143215.1"/>
    <property type="molecule type" value="Genomic_DNA"/>
</dbReference>
<name>A0AAP0PJ47_9MAGN</name>
<gene>
    <name evidence="2" type="ORF">Syun_012615</name>
</gene>
<sequence length="66" mass="7009">MPRRLISNKPFTNNFLNGFNKPFSPSKPIYNVPAKPFPAATTVAGDPPPPSSQSSLPPPPPSPISP</sequence>